<reference evidence="12" key="2">
    <citation type="submission" date="2020-08" db="EMBL/GenBank/DDBJ databases">
        <title>Plant Genome Project.</title>
        <authorList>
            <person name="Zhang R.-G."/>
        </authorList>
    </citation>
    <scope>NUCLEOTIDE SEQUENCE</scope>
    <source>
        <strain evidence="12">Huo1</strain>
        <tissue evidence="12">Leaf</tissue>
    </source>
</reference>
<dbReference type="GO" id="GO:0016712">
    <property type="term" value="F:oxidoreductase activity, acting on paired donors, with incorporation or reduction of molecular oxygen, reduced flavin or flavoprotein as one donor, and incorporation of one atom of oxygen"/>
    <property type="evidence" value="ECO:0007669"/>
    <property type="project" value="UniProtKB-ARBA"/>
</dbReference>
<dbReference type="GO" id="GO:0005506">
    <property type="term" value="F:iron ion binding"/>
    <property type="evidence" value="ECO:0007669"/>
    <property type="project" value="InterPro"/>
</dbReference>
<evidence type="ECO:0000256" key="4">
    <source>
        <dbReference type="ARBA" id="ARBA00022617"/>
    </source>
</evidence>
<dbReference type="InterPro" id="IPR002401">
    <property type="entry name" value="Cyt_P450_E_grp-I"/>
</dbReference>
<keyword evidence="9" id="KW-0408">Iron</keyword>
<evidence type="ECO:0000256" key="6">
    <source>
        <dbReference type="ARBA" id="ARBA00022723"/>
    </source>
</evidence>
<dbReference type="Pfam" id="PF00067">
    <property type="entry name" value="p450"/>
    <property type="match status" value="1"/>
</dbReference>
<evidence type="ECO:0000256" key="10">
    <source>
        <dbReference type="ARBA" id="ARBA00023033"/>
    </source>
</evidence>
<evidence type="ECO:0000256" key="5">
    <source>
        <dbReference type="ARBA" id="ARBA00022692"/>
    </source>
</evidence>
<comment type="cofactor">
    <cofactor evidence="1">
        <name>heme</name>
        <dbReference type="ChEBI" id="CHEBI:30413"/>
    </cofactor>
</comment>
<dbReference type="PRINTS" id="PR00463">
    <property type="entry name" value="EP450I"/>
</dbReference>
<name>A0A8X8XI65_SALSN</name>
<comment type="subcellular location">
    <subcellularLocation>
        <location evidence="2">Membrane</location>
        <topology evidence="2">Single-pass membrane protein</topology>
    </subcellularLocation>
</comment>
<comment type="caution">
    <text evidence="12">The sequence shown here is derived from an EMBL/GenBank/DDBJ whole genome shotgun (WGS) entry which is preliminary data.</text>
</comment>
<dbReference type="PANTHER" id="PTHR47955:SF22">
    <property type="entry name" value="CYTOCHROME P450 83B1-LIKE"/>
    <property type="match status" value="1"/>
</dbReference>
<keyword evidence="11" id="KW-0472">Membrane</keyword>
<keyword evidence="4" id="KW-0349">Heme</keyword>
<evidence type="ECO:0000256" key="11">
    <source>
        <dbReference type="ARBA" id="ARBA00023136"/>
    </source>
</evidence>
<dbReference type="SUPFAM" id="SSF48264">
    <property type="entry name" value="Cytochrome P450"/>
    <property type="match status" value="1"/>
</dbReference>
<dbReference type="GO" id="GO:0016114">
    <property type="term" value="P:terpenoid biosynthetic process"/>
    <property type="evidence" value="ECO:0007669"/>
    <property type="project" value="UniProtKB-ARBA"/>
</dbReference>
<keyword evidence="7" id="KW-1133">Transmembrane helix</keyword>
<dbReference type="EMBL" id="PNBA02000009">
    <property type="protein sequence ID" value="KAG6413317.1"/>
    <property type="molecule type" value="Genomic_DNA"/>
</dbReference>
<dbReference type="InterPro" id="IPR001128">
    <property type="entry name" value="Cyt_P450"/>
</dbReference>
<dbReference type="AlphaFoldDB" id="A0A8X8XI65"/>
<keyword evidence="8" id="KW-0560">Oxidoreductase</keyword>
<evidence type="ECO:0000256" key="9">
    <source>
        <dbReference type="ARBA" id="ARBA00023004"/>
    </source>
</evidence>
<keyword evidence="6" id="KW-0479">Metal-binding</keyword>
<dbReference type="InterPro" id="IPR036396">
    <property type="entry name" value="Cyt_P450_sf"/>
</dbReference>
<keyword evidence="13" id="KW-1185">Reference proteome</keyword>
<evidence type="ECO:0000256" key="2">
    <source>
        <dbReference type="ARBA" id="ARBA00004167"/>
    </source>
</evidence>
<keyword evidence="5" id="KW-0812">Transmembrane</keyword>
<dbReference type="Proteomes" id="UP000298416">
    <property type="component" value="Unassembled WGS sequence"/>
</dbReference>
<protein>
    <submittedName>
        <fullName evidence="12">Uncharacterized protein</fullName>
    </submittedName>
</protein>
<evidence type="ECO:0000313" key="12">
    <source>
        <dbReference type="EMBL" id="KAG6413317.1"/>
    </source>
</evidence>
<gene>
    <name evidence="12" type="ORF">SASPL_126026</name>
</gene>
<dbReference type="GO" id="GO:0016020">
    <property type="term" value="C:membrane"/>
    <property type="evidence" value="ECO:0007669"/>
    <property type="project" value="UniProtKB-SubCell"/>
</dbReference>
<organism evidence="12">
    <name type="scientific">Salvia splendens</name>
    <name type="common">Scarlet sage</name>
    <dbReference type="NCBI Taxonomy" id="180675"/>
    <lineage>
        <taxon>Eukaryota</taxon>
        <taxon>Viridiplantae</taxon>
        <taxon>Streptophyta</taxon>
        <taxon>Embryophyta</taxon>
        <taxon>Tracheophyta</taxon>
        <taxon>Spermatophyta</taxon>
        <taxon>Magnoliopsida</taxon>
        <taxon>eudicotyledons</taxon>
        <taxon>Gunneridae</taxon>
        <taxon>Pentapetalae</taxon>
        <taxon>asterids</taxon>
        <taxon>lamiids</taxon>
        <taxon>Lamiales</taxon>
        <taxon>Lamiaceae</taxon>
        <taxon>Nepetoideae</taxon>
        <taxon>Mentheae</taxon>
        <taxon>Salviinae</taxon>
        <taxon>Salvia</taxon>
        <taxon>Salvia subgen. Calosphace</taxon>
        <taxon>core Calosphace</taxon>
    </lineage>
</organism>
<keyword evidence="10" id="KW-0503">Monooxygenase</keyword>
<reference evidence="12" key="1">
    <citation type="submission" date="2018-01" db="EMBL/GenBank/DDBJ databases">
        <authorList>
            <person name="Mao J.F."/>
        </authorList>
    </citation>
    <scope>NUCLEOTIDE SEQUENCE</scope>
    <source>
        <strain evidence="12">Huo1</strain>
        <tissue evidence="12">Leaf</tissue>
    </source>
</reference>
<sequence>MIAKISRHCASSSPVNLSEAAMGLTTTLICRIGFGRRYEDQGTEELLKELRQLLTAFFVSGYFPALSWVDRATGLMKRLDSAFEKLDSFYQELIDEHLRAGDVDDEEEDILGMQIKLELNSNKPTNWDRVKALLMDLFLGGTDSTAASIVWIMTALIKAPHIMKKVQTEIRNVVGN</sequence>
<dbReference type="GO" id="GO:0020037">
    <property type="term" value="F:heme binding"/>
    <property type="evidence" value="ECO:0007669"/>
    <property type="project" value="InterPro"/>
</dbReference>
<evidence type="ECO:0000256" key="3">
    <source>
        <dbReference type="ARBA" id="ARBA00010617"/>
    </source>
</evidence>
<evidence type="ECO:0000256" key="1">
    <source>
        <dbReference type="ARBA" id="ARBA00001971"/>
    </source>
</evidence>
<accession>A0A8X8XI65</accession>
<comment type="similarity">
    <text evidence="3">Belongs to the cytochrome P450 family.</text>
</comment>
<dbReference type="PANTHER" id="PTHR47955">
    <property type="entry name" value="CYTOCHROME P450 FAMILY 71 PROTEIN"/>
    <property type="match status" value="1"/>
</dbReference>
<evidence type="ECO:0000256" key="8">
    <source>
        <dbReference type="ARBA" id="ARBA00023002"/>
    </source>
</evidence>
<dbReference type="Gene3D" id="1.10.630.10">
    <property type="entry name" value="Cytochrome P450"/>
    <property type="match status" value="1"/>
</dbReference>
<evidence type="ECO:0000256" key="7">
    <source>
        <dbReference type="ARBA" id="ARBA00022989"/>
    </source>
</evidence>
<proteinExistence type="inferred from homology"/>
<evidence type="ECO:0000313" key="13">
    <source>
        <dbReference type="Proteomes" id="UP000298416"/>
    </source>
</evidence>